<keyword evidence="2" id="KW-1185">Reference proteome</keyword>
<organism evidence="1 2">
    <name type="scientific">Niastella koreensis</name>
    <dbReference type="NCBI Taxonomy" id="354356"/>
    <lineage>
        <taxon>Bacteria</taxon>
        <taxon>Pseudomonadati</taxon>
        <taxon>Bacteroidota</taxon>
        <taxon>Chitinophagia</taxon>
        <taxon>Chitinophagales</taxon>
        <taxon>Chitinophagaceae</taxon>
        <taxon>Niastella</taxon>
    </lineage>
</organism>
<evidence type="ECO:0008006" key="3">
    <source>
        <dbReference type="Google" id="ProtNLM"/>
    </source>
</evidence>
<sequence>MKHLIILISIVTFISCSKNDGAIPDRVSIEDVPAITTNLESGGTSATITFNNQGAFEGKIKVDLYFAGATPPTKVDIVVRKNGTASSVKVYKADVTSLPASFTIKATDLSTLFGTALAVNDTYDFAPDIYVKEKKYEAFPATGIGSGSGVTGMSSVGFGEYVRFSVK</sequence>
<dbReference type="EMBL" id="LWBO01000001">
    <property type="protein sequence ID" value="OQP55669.1"/>
    <property type="molecule type" value="Genomic_DNA"/>
</dbReference>
<evidence type="ECO:0000313" key="2">
    <source>
        <dbReference type="Proteomes" id="UP000192277"/>
    </source>
</evidence>
<dbReference type="RefSeq" id="WP_014223300.1">
    <property type="nucleotide sequence ID" value="NZ_LWBO01000001.1"/>
</dbReference>
<evidence type="ECO:0000313" key="1">
    <source>
        <dbReference type="EMBL" id="OQP55669.1"/>
    </source>
</evidence>
<accession>A0ABX3P6T0</accession>
<reference evidence="1 2" key="1">
    <citation type="submission" date="2016-04" db="EMBL/GenBank/DDBJ databases">
        <authorList>
            <person name="Chen L."/>
            <person name="Zhuang W."/>
            <person name="Wang G."/>
        </authorList>
    </citation>
    <scope>NUCLEOTIDE SEQUENCE [LARGE SCALE GENOMIC DNA]</scope>
    <source>
        <strain evidence="2">GR20</strain>
    </source>
</reference>
<dbReference type="Proteomes" id="UP000192277">
    <property type="component" value="Unassembled WGS sequence"/>
</dbReference>
<gene>
    <name evidence="1" type="ORF">A4D02_05040</name>
</gene>
<proteinExistence type="predicted"/>
<comment type="caution">
    <text evidence="1">The sequence shown here is derived from an EMBL/GenBank/DDBJ whole genome shotgun (WGS) entry which is preliminary data.</text>
</comment>
<name>A0ABX3P6T0_9BACT</name>
<dbReference type="PROSITE" id="PS51257">
    <property type="entry name" value="PROKAR_LIPOPROTEIN"/>
    <property type="match status" value="1"/>
</dbReference>
<protein>
    <recommendedName>
        <fullName evidence="3">CARDB domain-containing protein</fullName>
    </recommendedName>
</protein>